<proteinExistence type="predicted"/>
<organism evidence="2 3">
    <name type="scientific">Aphanizomenon flos-aquae WA102</name>
    <dbReference type="NCBI Taxonomy" id="1710896"/>
    <lineage>
        <taxon>Bacteria</taxon>
        <taxon>Bacillati</taxon>
        <taxon>Cyanobacteriota</taxon>
        <taxon>Cyanophyceae</taxon>
        <taxon>Nostocales</taxon>
        <taxon>Aphanizomenonaceae</taxon>
        <taxon>Aphanizomenon</taxon>
    </lineage>
</organism>
<gene>
    <name evidence="2" type="ORF">AN484_21055</name>
</gene>
<dbReference type="Pfam" id="PF14090">
    <property type="entry name" value="HTH_39"/>
    <property type="match status" value="1"/>
</dbReference>
<dbReference type="AlphaFoldDB" id="A0A1B7WW99"/>
<accession>A0A1B7WW99</accession>
<dbReference type="InterPro" id="IPR055245">
    <property type="entry name" value="HTH_proteobacteria"/>
</dbReference>
<dbReference type="EMBL" id="LJOW01000148">
    <property type="protein sequence ID" value="OBQ41416.1"/>
    <property type="molecule type" value="Genomic_DNA"/>
</dbReference>
<name>A0A1B7WW99_APHFL</name>
<dbReference type="Proteomes" id="UP000092093">
    <property type="component" value="Unassembled WGS sequence"/>
</dbReference>
<feature type="domain" description="Winged helix-turn-helix" evidence="1">
    <location>
        <begin position="7"/>
        <end position="68"/>
    </location>
</feature>
<sequence>MSNSNPTQAQVILDHLLSGKPLTALDALNEYGCFRLAARVHELRRAGHDIQEVMVSSKAGKRHAQYFIRTFQLEAA</sequence>
<protein>
    <recommendedName>
        <fullName evidence="1">Winged helix-turn-helix domain-containing protein</fullName>
    </recommendedName>
</protein>
<reference evidence="2 3" key="1">
    <citation type="submission" date="2015-09" db="EMBL/GenBank/DDBJ databases">
        <title>Aphanizomenon flos-aquae WA102.</title>
        <authorList>
            <person name="Driscoll C."/>
        </authorList>
    </citation>
    <scope>NUCLEOTIDE SEQUENCE [LARGE SCALE GENOMIC DNA]</scope>
    <source>
        <strain evidence="2">WA102</strain>
    </source>
</reference>
<evidence type="ECO:0000313" key="3">
    <source>
        <dbReference type="Proteomes" id="UP000092093"/>
    </source>
</evidence>
<evidence type="ECO:0000259" key="1">
    <source>
        <dbReference type="Pfam" id="PF14090"/>
    </source>
</evidence>
<comment type="caution">
    <text evidence="2">The sequence shown here is derived from an EMBL/GenBank/DDBJ whole genome shotgun (WGS) entry which is preliminary data.</text>
</comment>
<evidence type="ECO:0000313" key="2">
    <source>
        <dbReference type="EMBL" id="OBQ41416.1"/>
    </source>
</evidence>